<dbReference type="InterPro" id="IPR019811">
    <property type="entry name" value="HDH_CS"/>
</dbReference>
<feature type="binding site" evidence="11">
    <location>
        <position position="116"/>
    </location>
    <ligand>
        <name>NADPH</name>
        <dbReference type="ChEBI" id="CHEBI:57783"/>
    </ligand>
</feature>
<proteinExistence type="inferred from homology"/>
<dbReference type="Pfam" id="PF00742">
    <property type="entry name" value="Homoserine_dh"/>
    <property type="match status" value="1"/>
</dbReference>
<dbReference type="GO" id="GO:0050661">
    <property type="term" value="F:NADP binding"/>
    <property type="evidence" value="ECO:0007669"/>
    <property type="project" value="InterPro"/>
</dbReference>
<dbReference type="GO" id="GO:0009088">
    <property type="term" value="P:threonine biosynthetic process"/>
    <property type="evidence" value="ECO:0007669"/>
    <property type="project" value="UniProtKB-UniPathway"/>
</dbReference>
<comment type="similarity">
    <text evidence="3">Belongs to the homoserine dehydrogenase family.</text>
</comment>
<dbReference type="SUPFAM" id="SSF51735">
    <property type="entry name" value="NAD(P)-binding Rossmann-fold domains"/>
    <property type="match status" value="1"/>
</dbReference>
<evidence type="ECO:0000256" key="9">
    <source>
        <dbReference type="ARBA" id="ARBA00023167"/>
    </source>
</evidence>
<dbReference type="EC" id="1.1.1.3" evidence="4"/>
<keyword evidence="7" id="KW-0791">Threonine biosynthesis</keyword>
<evidence type="ECO:0000256" key="10">
    <source>
        <dbReference type="PIRSR" id="PIRSR036497-1"/>
    </source>
</evidence>
<evidence type="ECO:0000313" key="15">
    <source>
        <dbReference type="EMBL" id="HHF48797.1"/>
    </source>
</evidence>
<dbReference type="EMBL" id="DRUC01000099">
    <property type="protein sequence ID" value="HHF48797.1"/>
    <property type="molecule type" value="Genomic_DNA"/>
</dbReference>
<comment type="pathway">
    <text evidence="2">Amino-acid biosynthesis; L-methionine biosynthesis via de novo pathway; L-homoserine from L-aspartate: step 3/3.</text>
</comment>
<evidence type="ECO:0000256" key="6">
    <source>
        <dbReference type="ARBA" id="ARBA00022605"/>
    </source>
</evidence>
<dbReference type="SUPFAM" id="SSF55347">
    <property type="entry name" value="Glyceraldehyde-3-phosphate dehydrogenase-like, C-terminal domain"/>
    <property type="match status" value="1"/>
</dbReference>
<evidence type="ECO:0000256" key="2">
    <source>
        <dbReference type="ARBA" id="ARBA00005062"/>
    </source>
</evidence>
<dbReference type="EMBL" id="DTPI01000028">
    <property type="protein sequence ID" value="HGE66352.1"/>
    <property type="molecule type" value="Genomic_DNA"/>
</dbReference>
<dbReference type="PIRSF" id="PIRSF036497">
    <property type="entry name" value="HDH_short"/>
    <property type="match status" value="1"/>
</dbReference>
<dbReference type="GO" id="GO:0004412">
    <property type="term" value="F:homoserine dehydrogenase activity"/>
    <property type="evidence" value="ECO:0007669"/>
    <property type="project" value="UniProtKB-EC"/>
</dbReference>
<keyword evidence="8 14" id="KW-0560">Oxidoreductase</keyword>
<feature type="binding site" evidence="11">
    <location>
        <begin position="8"/>
        <end position="13"/>
    </location>
    <ligand>
        <name>NADP(+)</name>
        <dbReference type="ChEBI" id="CHEBI:58349"/>
    </ligand>
</feature>
<dbReference type="Gene3D" id="3.40.50.720">
    <property type="entry name" value="NAD(P)-binding Rossmann-like Domain"/>
    <property type="match status" value="1"/>
</dbReference>
<name>A0A7C3UK45_9EURY</name>
<dbReference type="InterPro" id="IPR022697">
    <property type="entry name" value="HDH_short"/>
</dbReference>
<feature type="binding site" evidence="11">
    <location>
        <position position="201"/>
    </location>
    <ligand>
        <name>L-homoserine</name>
        <dbReference type="ChEBI" id="CHEBI:57476"/>
    </ligand>
</feature>
<dbReference type="NCBIfam" id="NF004976">
    <property type="entry name" value="PRK06349.1"/>
    <property type="match status" value="1"/>
</dbReference>
<feature type="domain" description="Aspartate/homoserine dehydrogenase NAD-binding" evidence="13">
    <location>
        <begin position="8"/>
        <end position="140"/>
    </location>
</feature>
<feature type="domain" description="Homoserine dehydrogenase catalytic" evidence="12">
    <location>
        <begin position="148"/>
        <end position="322"/>
    </location>
</feature>
<dbReference type="AlphaFoldDB" id="A0A7C3UK45"/>
<evidence type="ECO:0000256" key="1">
    <source>
        <dbReference type="ARBA" id="ARBA00005056"/>
    </source>
</evidence>
<dbReference type="Pfam" id="PF03447">
    <property type="entry name" value="NAD_binding_3"/>
    <property type="match status" value="1"/>
</dbReference>
<evidence type="ECO:0000259" key="12">
    <source>
        <dbReference type="Pfam" id="PF00742"/>
    </source>
</evidence>
<dbReference type="PROSITE" id="PS01042">
    <property type="entry name" value="HOMOSER_DHGENASE"/>
    <property type="match status" value="1"/>
</dbReference>
<dbReference type="NCBIfam" id="NF004912">
    <property type="entry name" value="PRK06270.1"/>
    <property type="match status" value="1"/>
</dbReference>
<dbReference type="UniPathway" id="UPA00051">
    <property type="reaction ID" value="UER00465"/>
</dbReference>
<evidence type="ECO:0000256" key="7">
    <source>
        <dbReference type="ARBA" id="ARBA00022697"/>
    </source>
</evidence>
<keyword evidence="6" id="KW-0028">Amino-acid biosynthesis</keyword>
<organism evidence="14">
    <name type="scientific">Geoglobus ahangari</name>
    <dbReference type="NCBI Taxonomy" id="113653"/>
    <lineage>
        <taxon>Archaea</taxon>
        <taxon>Methanobacteriati</taxon>
        <taxon>Methanobacteriota</taxon>
        <taxon>Archaeoglobi</taxon>
        <taxon>Archaeoglobales</taxon>
        <taxon>Archaeoglobaceae</taxon>
        <taxon>Geoglobus</taxon>
    </lineage>
</organism>
<keyword evidence="11" id="KW-0521">NADP</keyword>
<protein>
    <recommendedName>
        <fullName evidence="5">Homoserine dehydrogenase</fullName>
        <ecNumber evidence="4">1.1.1.3</ecNumber>
    </recommendedName>
</protein>
<comment type="caution">
    <text evidence="14">The sequence shown here is derived from an EMBL/GenBank/DDBJ whole genome shotgun (WGS) entry which is preliminary data.</text>
</comment>
<dbReference type="FunFam" id="3.30.360.10:FF:000005">
    <property type="entry name" value="Homoserine dehydrogenase"/>
    <property type="match status" value="1"/>
</dbReference>
<sequence length="327" mass="35621">MIRMAIFGFGTVGKGVAEVLLKKERLLKNLIGDFKVVAIADSKSSLYGDFDLREAIEYKIKHGRLPRDERARDLFDIESFDLLIEATPTNVFDGEPGLGYIREALKRGINVVTSNKGPLVVAFKELNDLAEKKGVHLGYEATVGGAMPVIKLVKKDLAGNQIIKILGILNGTCNYILSRMESEKIGYDQIILEAQQLGIAEADPSYDVEGIDAAAKLVIIANSLLGLDAKFEDVRITGIKNITPEAFDVALKKGYTIRLIAEADEDGKLEVAPRLVKLTNPLAVYGTLNALLIKADLAKELFVIGRGAGKYETASAIISDIIDIYAR</sequence>
<gene>
    <name evidence="15" type="ORF">ENL48_06675</name>
    <name evidence="14" type="ORF">ENX77_04415</name>
</gene>
<evidence type="ECO:0000256" key="3">
    <source>
        <dbReference type="ARBA" id="ARBA00006753"/>
    </source>
</evidence>
<evidence type="ECO:0000256" key="11">
    <source>
        <dbReference type="PIRSR" id="PIRSR036497-2"/>
    </source>
</evidence>
<dbReference type="UniPathway" id="UPA00050">
    <property type="reaction ID" value="UER00063"/>
</dbReference>
<dbReference type="Gene3D" id="3.30.360.10">
    <property type="entry name" value="Dihydrodipicolinate Reductase, domain 2"/>
    <property type="match status" value="1"/>
</dbReference>
<reference evidence="14" key="1">
    <citation type="journal article" date="2020" name="mSystems">
        <title>Genome- and Community-Level Interaction Insights into Carbon Utilization and Element Cycling Functions of Hydrothermarchaeota in Hydrothermal Sediment.</title>
        <authorList>
            <person name="Zhou Z."/>
            <person name="Liu Y."/>
            <person name="Xu W."/>
            <person name="Pan J."/>
            <person name="Luo Z.H."/>
            <person name="Li M."/>
        </authorList>
    </citation>
    <scope>NUCLEOTIDE SEQUENCE [LARGE SCALE GENOMIC DNA]</scope>
    <source>
        <strain evidence="15">SpSt-10</strain>
        <strain evidence="14">SpSt-97</strain>
    </source>
</reference>
<evidence type="ECO:0000313" key="14">
    <source>
        <dbReference type="EMBL" id="HGE66352.1"/>
    </source>
</evidence>
<dbReference type="GO" id="GO:0009086">
    <property type="term" value="P:methionine biosynthetic process"/>
    <property type="evidence" value="ECO:0007669"/>
    <property type="project" value="UniProtKB-KW"/>
</dbReference>
<comment type="pathway">
    <text evidence="1">Amino-acid biosynthesis; L-threonine biosynthesis; L-threonine from L-aspartate: step 3/5.</text>
</comment>
<dbReference type="InterPro" id="IPR001342">
    <property type="entry name" value="HDH_cat"/>
</dbReference>
<dbReference type="InterPro" id="IPR036291">
    <property type="entry name" value="NAD(P)-bd_dom_sf"/>
</dbReference>
<feature type="active site" description="Proton donor" evidence="10">
    <location>
        <position position="216"/>
    </location>
</feature>
<keyword evidence="9" id="KW-0486">Methionine biosynthesis</keyword>
<evidence type="ECO:0000256" key="5">
    <source>
        <dbReference type="ARBA" id="ARBA00013376"/>
    </source>
</evidence>
<evidence type="ECO:0000256" key="4">
    <source>
        <dbReference type="ARBA" id="ARBA00013213"/>
    </source>
</evidence>
<dbReference type="InterPro" id="IPR005106">
    <property type="entry name" value="Asp/hSer_DH_NAD-bd"/>
</dbReference>
<evidence type="ECO:0000256" key="8">
    <source>
        <dbReference type="ARBA" id="ARBA00023002"/>
    </source>
</evidence>
<dbReference type="PANTHER" id="PTHR43331">
    <property type="entry name" value="HOMOSERINE DEHYDROGENASE"/>
    <property type="match status" value="1"/>
</dbReference>
<accession>A0A7C3UK45</accession>
<dbReference type="PANTHER" id="PTHR43331:SF1">
    <property type="entry name" value="HOMOSERINE DEHYDROGENASE"/>
    <property type="match status" value="1"/>
</dbReference>
<evidence type="ECO:0000259" key="13">
    <source>
        <dbReference type="Pfam" id="PF03447"/>
    </source>
</evidence>